<keyword evidence="2" id="KW-1185">Reference proteome</keyword>
<gene>
    <name evidence="1" type="ORF">ElyMa_004750300</name>
</gene>
<proteinExistence type="predicted"/>
<evidence type="ECO:0000313" key="1">
    <source>
        <dbReference type="EMBL" id="GFS08170.1"/>
    </source>
</evidence>
<protein>
    <submittedName>
        <fullName evidence="1">Uncharacterized protein</fullName>
    </submittedName>
</protein>
<name>A0AAV4IF92_9GAST</name>
<evidence type="ECO:0000313" key="2">
    <source>
        <dbReference type="Proteomes" id="UP000762676"/>
    </source>
</evidence>
<organism evidence="1 2">
    <name type="scientific">Elysia marginata</name>
    <dbReference type="NCBI Taxonomy" id="1093978"/>
    <lineage>
        <taxon>Eukaryota</taxon>
        <taxon>Metazoa</taxon>
        <taxon>Spiralia</taxon>
        <taxon>Lophotrochozoa</taxon>
        <taxon>Mollusca</taxon>
        <taxon>Gastropoda</taxon>
        <taxon>Heterobranchia</taxon>
        <taxon>Euthyneura</taxon>
        <taxon>Panpulmonata</taxon>
        <taxon>Sacoglossa</taxon>
        <taxon>Placobranchoidea</taxon>
        <taxon>Plakobranchidae</taxon>
        <taxon>Elysia</taxon>
    </lineage>
</organism>
<sequence length="105" mass="12708">MRRNPEKTNFTIFTFSTKIETVRLKIGKHLLLEEPSPTYLGVTFDKRLTWKSQTDKCQEREYFEQDTKEACWNTMGSRHDCIKGSMHWIYPLSPRIWRIRMKYNS</sequence>
<accession>A0AAV4IF92</accession>
<reference evidence="1 2" key="1">
    <citation type="journal article" date="2021" name="Elife">
        <title>Chloroplast acquisition without the gene transfer in kleptoplastic sea slugs, Plakobranchus ocellatus.</title>
        <authorList>
            <person name="Maeda T."/>
            <person name="Takahashi S."/>
            <person name="Yoshida T."/>
            <person name="Shimamura S."/>
            <person name="Takaki Y."/>
            <person name="Nagai Y."/>
            <person name="Toyoda A."/>
            <person name="Suzuki Y."/>
            <person name="Arimoto A."/>
            <person name="Ishii H."/>
            <person name="Satoh N."/>
            <person name="Nishiyama T."/>
            <person name="Hasebe M."/>
            <person name="Maruyama T."/>
            <person name="Minagawa J."/>
            <person name="Obokata J."/>
            <person name="Shigenobu S."/>
        </authorList>
    </citation>
    <scope>NUCLEOTIDE SEQUENCE [LARGE SCALE GENOMIC DNA]</scope>
</reference>
<dbReference type="EMBL" id="BMAT01009533">
    <property type="protein sequence ID" value="GFS08170.1"/>
    <property type="molecule type" value="Genomic_DNA"/>
</dbReference>
<comment type="caution">
    <text evidence="1">The sequence shown here is derived from an EMBL/GenBank/DDBJ whole genome shotgun (WGS) entry which is preliminary data.</text>
</comment>
<dbReference type="Proteomes" id="UP000762676">
    <property type="component" value="Unassembled WGS sequence"/>
</dbReference>
<dbReference type="AlphaFoldDB" id="A0AAV4IF92"/>